<dbReference type="RefSeq" id="WP_046498028.1">
    <property type="nucleotide sequence ID" value="NZ_CGIH01000029.1"/>
</dbReference>
<organism evidence="1 2">
    <name type="scientific">Syntrophomonas zehnderi OL-4</name>
    <dbReference type="NCBI Taxonomy" id="690567"/>
    <lineage>
        <taxon>Bacteria</taxon>
        <taxon>Bacillati</taxon>
        <taxon>Bacillota</taxon>
        <taxon>Clostridia</taxon>
        <taxon>Eubacteriales</taxon>
        <taxon>Syntrophomonadaceae</taxon>
        <taxon>Syntrophomonas</taxon>
    </lineage>
</organism>
<dbReference type="Proteomes" id="UP000045545">
    <property type="component" value="Unassembled WGS sequence"/>
</dbReference>
<keyword evidence="2" id="KW-1185">Reference proteome</keyword>
<evidence type="ECO:0000313" key="2">
    <source>
        <dbReference type="Proteomes" id="UP000045545"/>
    </source>
</evidence>
<proteinExistence type="predicted"/>
<accession>A0A0E3W3F2</accession>
<dbReference type="EMBL" id="CGIH01000029">
    <property type="protein sequence ID" value="CFX77850.1"/>
    <property type="molecule type" value="Genomic_DNA"/>
</dbReference>
<name>A0A0E3W3F2_9FIRM</name>
<protein>
    <submittedName>
        <fullName evidence="1">Uncharacterized</fullName>
    </submittedName>
</protein>
<sequence length="60" mass="7143">MCFKWTFSVISDGSFDTIFLKLDKLNLIEKNAYAHRHKRILSENGTYHVMMRGNEKRTCF</sequence>
<gene>
    <name evidence="1" type="ORF">1855</name>
</gene>
<dbReference type="AlphaFoldDB" id="A0A0E3W3F2"/>
<reference evidence="1 2" key="1">
    <citation type="submission" date="2015-03" db="EMBL/GenBank/DDBJ databases">
        <authorList>
            <person name="Murphy D."/>
        </authorList>
    </citation>
    <scope>NUCLEOTIDE SEQUENCE [LARGE SCALE GENOMIC DNA]</scope>
    <source>
        <strain evidence="1 2">OL-4</strain>
    </source>
</reference>
<evidence type="ECO:0000313" key="1">
    <source>
        <dbReference type="EMBL" id="CFX77850.1"/>
    </source>
</evidence>
<dbReference type="STRING" id="690567.1855"/>